<dbReference type="EMBL" id="JACVVD010000008">
    <property type="protein sequence ID" value="MBD0382740.1"/>
    <property type="molecule type" value="Genomic_DNA"/>
</dbReference>
<accession>A0A926KRP8</accession>
<dbReference type="InterPro" id="IPR024207">
    <property type="entry name" value="CotJB_dom"/>
</dbReference>
<protein>
    <submittedName>
        <fullName evidence="2">Spore coat protein CotJB</fullName>
    </submittedName>
</protein>
<keyword evidence="2" id="KW-0946">Virion</keyword>
<feature type="domain" description="Protein CotJB" evidence="1">
    <location>
        <begin position="12"/>
        <end position="87"/>
    </location>
</feature>
<evidence type="ECO:0000259" key="1">
    <source>
        <dbReference type="Pfam" id="PF12652"/>
    </source>
</evidence>
<sequence>MSHASMPDSYYKQLHDLQAVDFVLIELTLYLDTHPDDLAALQQYNQFAQKRMQIAHQFEMEFGPLMAYGHSFTKHPWQWIEPPWPWQV</sequence>
<dbReference type="PIRSF" id="PIRSF010606">
    <property type="entry name" value="Spore_coat_CotJB"/>
    <property type="match status" value="1"/>
</dbReference>
<evidence type="ECO:0000313" key="3">
    <source>
        <dbReference type="Proteomes" id="UP000650466"/>
    </source>
</evidence>
<dbReference type="Proteomes" id="UP000650466">
    <property type="component" value="Unassembled WGS sequence"/>
</dbReference>
<dbReference type="RefSeq" id="WP_188176524.1">
    <property type="nucleotide sequence ID" value="NZ_JACVVD010000008.1"/>
</dbReference>
<dbReference type="AlphaFoldDB" id="A0A926KRP8"/>
<organism evidence="2 3">
    <name type="scientific">Paenibacillus sedimenti</name>
    <dbReference type="NCBI Taxonomy" id="2770274"/>
    <lineage>
        <taxon>Bacteria</taxon>
        <taxon>Bacillati</taxon>
        <taxon>Bacillota</taxon>
        <taxon>Bacilli</taxon>
        <taxon>Bacillales</taxon>
        <taxon>Paenibacillaceae</taxon>
        <taxon>Paenibacillus</taxon>
    </lineage>
</organism>
<comment type="caution">
    <text evidence="2">The sequence shown here is derived from an EMBL/GenBank/DDBJ whole genome shotgun (WGS) entry which is preliminary data.</text>
</comment>
<keyword evidence="3" id="KW-1185">Reference proteome</keyword>
<evidence type="ECO:0000313" key="2">
    <source>
        <dbReference type="EMBL" id="MBD0382740.1"/>
    </source>
</evidence>
<gene>
    <name evidence="2" type="ORF">ICC18_21710</name>
</gene>
<dbReference type="Pfam" id="PF12652">
    <property type="entry name" value="CotJB"/>
    <property type="match status" value="1"/>
</dbReference>
<proteinExistence type="predicted"/>
<keyword evidence="2" id="KW-0167">Capsid protein</keyword>
<name>A0A926KRP8_9BACL</name>
<reference evidence="2" key="1">
    <citation type="submission" date="2020-09" db="EMBL/GenBank/DDBJ databases">
        <title>Draft Genome Sequence of Paenibacillus sp. WST5.</title>
        <authorList>
            <person name="Bao Z."/>
        </authorList>
    </citation>
    <scope>NUCLEOTIDE SEQUENCE</scope>
    <source>
        <strain evidence="2">WST5</strain>
    </source>
</reference>
<dbReference type="InterPro" id="IPR016571">
    <property type="entry name" value="Spore_coat_assembly_CotJB"/>
</dbReference>